<keyword evidence="4" id="KW-0813">Transport</keyword>
<accession>A0A378UJ49</accession>
<dbReference type="Gene3D" id="2.150.10.10">
    <property type="entry name" value="Serralysin-like metalloprotease, C-terminal"/>
    <property type="match status" value="4"/>
</dbReference>
<keyword evidence="5" id="KW-1134">Transmembrane beta strand</keyword>
<evidence type="ECO:0000313" key="14">
    <source>
        <dbReference type="EMBL" id="STZ76512.1"/>
    </source>
</evidence>
<dbReference type="GO" id="GO:0015031">
    <property type="term" value="P:protein transport"/>
    <property type="evidence" value="ECO:0007669"/>
    <property type="project" value="UniProtKB-KW"/>
</dbReference>
<dbReference type="SUPFAM" id="SSF101999">
    <property type="entry name" value="Trimeric adhesin"/>
    <property type="match status" value="6"/>
</dbReference>
<dbReference type="SUPFAM" id="SSF54523">
    <property type="entry name" value="Pili subunits"/>
    <property type="match status" value="1"/>
</dbReference>
<feature type="domain" description="Trimeric autotransporter adhesin YadA-like head" evidence="12">
    <location>
        <begin position="564"/>
        <end position="590"/>
    </location>
</feature>
<feature type="domain" description="Trimeric autotransporter adhesin YadA-like head" evidence="12">
    <location>
        <begin position="592"/>
        <end position="618"/>
    </location>
</feature>
<dbReference type="InterPro" id="IPR037174">
    <property type="entry name" value="Trimeric_adhesin"/>
</dbReference>
<feature type="domain" description="Trimeric autotransporter adhesin YadA-like head" evidence="12">
    <location>
        <begin position="478"/>
        <end position="504"/>
    </location>
</feature>
<dbReference type="Gene3D" id="1.20.5.170">
    <property type="match status" value="1"/>
</dbReference>
<dbReference type="EMBL" id="UGQS01000002">
    <property type="protein sequence ID" value="STZ76512.1"/>
    <property type="molecule type" value="Genomic_DNA"/>
</dbReference>
<dbReference type="InterPro" id="IPR008640">
    <property type="entry name" value="Adhesin_Head_dom"/>
</dbReference>
<sequence>MASVAIGRDTVALAGSVVIGSEAQVIRDPNIPNLELQYTANGSQFGEAQNSVSGHVVIGEQARAGNVIRQINGGQIAIGKRANATSLRGIAIGEGAEAHVVDKNIDPNNPDQVGLMRDSLAVGTLSKSTGVGASAVGMESNASGFIASAIGGNANASGSQSSAVGSSANASGTWATALGVNSNAGAQNANALGNESVASAHSATAVGSKAKATEANATAVGDTALAGGVKSSALGANANASGSSATALGNAATASAQNATAIGVGAQATLDNSVALGSNSVTSSGLTPTSAGTTKYETASIGGITYGAAGGMSAFAGANPNSVVSLGTADSPRRLQNVAAGLISATSTDAVNGSQLYSVASAVAGRAVPFTTQVNGTLVETIGDSTKGTPDTTVNFVDGNATTARVDNKAAPNKGITFDVKVDDSTIKIVNGALTAVTSAGTPVDLPSSYTHVNDGTATQSVGSPTTNLGRYNEKGGAIGTKSIAVGVSAKSEGINSIAVGLGANTNANGENTISLGSSAVSADARAIAIGAFSQAVSSHTIAVGNNAIANASDALAMGRVSRASKEGAIALGAQTSASSNHAIALGSRANASATRAVSLGADASASVNRSVALGDSATTVAAVVTKEAEVNGVKYGNFAGAAPISVVSVGSEGNERQIHNVAAGRINATSTDAINGSQLYMVAQEVGNRMQSFTTSVNGTKAETISNKGDVNFVDGKATTARAIDGDITFDVNVDGSSIVNNNGKLSGATVVSGNNTTVTNTATSGAPVYKVDARDTLVTGDQGVTITGGTLNANGVRTYNVAANIDNSTITINKDGQLVANIPEVNITEGEVGALPSGALEETGDTTGFVNSTNLVNAINASGWNVTSAKADGGTVEGTTVSLVNPGETVTFIAGKNMSLTQDGQSFTYATKDDVEFTTITVDSGDTTSTTGPVIITGDGINMGGNPITDLKSNLPDTYNTNVYNIGGNDVTKSQSLPVTLNVHNAATVGDILNSGWNLQGNGDSVDFVKPYDTVNFIDGKATKATVEADANGEVSTVKYDVQYDGTSIKLNEAGQLTATAPTIGGITIGVDGSANELNGDTIGFVTNQTVINAINKSGWNVTSAKADGGTVEGTTVSLVNPGETVTFIAGKNMSLTQDGQSFTYATKDDVEFTTITVDSGDTTSTTGPVIITGDGINMGGNPITDLKSNLPDTYNNNVYNIGGNDVTKSQSLPVTLNVHNAATVGDILNSGWNLQGNGDSVDFVKPYDTVNFIDGKATKATVEADANGEVSTVKYDVQYDGTSIKLNEAGQLTATAPTIGGITIGVDGSANELNGDTIGFVTNQTVINAINKSGWNVTSTKADGGTVEGTTVSLVNPGETVTFIAGKNMSLTQDGQSFTYATKDDVEFTTITVDSGDTTSTTGPVIITGDGINMGGNPITDLKSNLPDTYNTNVYNIGGQPVTKSQELPLTLNVNNAATVGDILNSGWNLQGNGDSVDFVKPYDTVNFIDGKATKATVEADANGEVSTVKYDVQYDGTSIKLNEAGQLTATAPTIGGITIGVDGSANELNGDTIGFVTNQTVINAINKSGWNVTSAKADGGTVEGTTVSLVNPGETVTFIAGKNMSLTQDGQSFTYATKDDVEFTTITVDSGDTTSTTGPVIITGDGINMGGNPITDLKSNLPDTYNTNVYNIGGNDVTKSQSLPVTLNVHNAATVGDILNSGWNLQGNGDSVDFVKPYDTVNFIDGKATKATVEADANGEVSTVKYDVQYDGTSIKLNEAGQLTATAPTIGGITIGVDGSANELNGDTIGFVTNQTVINAINKSGWNVTSTKADGGTVEGTTVSLVNPGETVTFIAGKNMSLTQDGQSFTYATKDDVEFTTITVDSGDTTSTTGPVIITGDGINMGGNPITDLKSNLPDTYNNNVYNIGGNDVTKSQSLPVTLNVHNAATVGDILNSGWNLQGNGDSVDFVKPYDTVNFIDGKATKATVEADANGEVSTVKYDVQYDGTSIKLNEAGQLTATAPTIGGITIGVDGSANELNGDTIGFVTNQTVINAINKSGWNVTSTKADGGTVEGTTVSLVNPGETVTFIAGKNMSLTQDGQSFTYATKDDVEFTTITVDSGDTTSTTGPVIITGDGINMGGNPITDLKSNLPDTYNTNVYNIGGQPVTKSQELPLTLNVHNAATVGDILNSGWNLQGNGDSVDFVKPYDTVNFVNGNATTAKVEADANGEVSTVKYDVNVDGTSIVINKDGQLTAVAPANTTVVKAGTNVKDVTKDASGAWVVNAEGTNVYAGSKNVVVKATETSTNDVNYTVDIARDLNVDSVTTGNTKIDNNGLTINGGPSVTVDGIDAGGKKITNVAAGSDDTDAVNFGQLKDYVSNNAPKTTVSSKDGSVTVAQDGNNYDLSVKVDGTTISKGTDGALQINTTTVSADPATGKLVDKDPADAGKPVTAQSVVDAVNSSGFNLTTSGNTTTPNAKQMINPGATVDMAAGKNLTVAQENGKVTYALSDKISVETVQVGGDTGPTIGATDPDENGVRHIVINPNGGEPARITNVAPGINGTDAVNVNQLNQGLGNLRNDINNVGKKAYAGVAGAIAQSSIPQVTRPGATGLGVGGGYYGGESAMAIGVSSMSDGGNWIIKGNFSTNTNGDVGVGAGALYQW</sequence>
<dbReference type="Pfam" id="PF03895">
    <property type="entry name" value="YadA_anchor"/>
    <property type="match status" value="1"/>
</dbReference>
<dbReference type="InterPro" id="IPR008635">
    <property type="entry name" value="Coiled_stalk_dom"/>
</dbReference>
<comment type="similarity">
    <text evidence="3">Belongs to the autotransporter-2 (AT-2) (TC 1.B.40) family.</text>
</comment>
<feature type="domain" description="Trimeric autotransporter adhesin YadA-like stalk" evidence="13">
    <location>
        <begin position="2341"/>
        <end position="2373"/>
    </location>
</feature>
<feature type="domain" description="Trimeric autotransporter adhesin YadA-like head" evidence="12">
    <location>
        <begin position="226"/>
        <end position="251"/>
    </location>
</feature>
<feature type="domain" description="Trimeric autotransporter adhesin YadA-like head" evidence="12">
    <location>
        <begin position="254"/>
        <end position="280"/>
    </location>
</feature>
<dbReference type="SUPFAM" id="SSF101967">
    <property type="entry name" value="Adhesin YadA, collagen-binding domain"/>
    <property type="match status" value="5"/>
</dbReference>
<evidence type="ECO:0000259" key="13">
    <source>
        <dbReference type="Pfam" id="PF05662"/>
    </source>
</evidence>
<feature type="domain" description="Trimeric autotransporter adhesin YadA-like head" evidence="12">
    <location>
        <begin position="508"/>
        <end position="534"/>
    </location>
</feature>
<dbReference type="InterPro" id="IPR011049">
    <property type="entry name" value="Serralysin-like_metalloprot_C"/>
</dbReference>
<keyword evidence="9" id="KW-0472">Membrane</keyword>
<evidence type="ECO:0000256" key="2">
    <source>
        <dbReference type="ARBA" id="ARBA00004442"/>
    </source>
</evidence>
<organism evidence="14 15">
    <name type="scientific">Bergeriella denitrificans</name>
    <name type="common">Neisseria denitrificans</name>
    <dbReference type="NCBI Taxonomy" id="494"/>
    <lineage>
        <taxon>Bacteria</taxon>
        <taxon>Pseudomonadati</taxon>
        <taxon>Pseudomonadota</taxon>
        <taxon>Betaproteobacteria</taxon>
        <taxon>Neisseriales</taxon>
        <taxon>Neisseriaceae</taxon>
        <taxon>Bergeriella</taxon>
    </lineage>
</organism>
<feature type="domain" description="Trimeric autotransporter adhesin YadA-like C-terminal membrane anchor" evidence="11">
    <location>
        <begin position="2588"/>
        <end position="2648"/>
    </location>
</feature>
<protein>
    <submittedName>
        <fullName evidence="14">Surface fibril protein</fullName>
    </submittedName>
</protein>
<evidence type="ECO:0000256" key="6">
    <source>
        <dbReference type="ARBA" id="ARBA00022692"/>
    </source>
</evidence>
<keyword evidence="10" id="KW-0998">Cell outer membrane</keyword>
<evidence type="ECO:0000259" key="12">
    <source>
        <dbReference type="Pfam" id="PF05658"/>
    </source>
</evidence>
<keyword evidence="8" id="KW-0653">Protein transport</keyword>
<evidence type="ECO:0000256" key="5">
    <source>
        <dbReference type="ARBA" id="ARBA00022452"/>
    </source>
</evidence>
<dbReference type="Pfam" id="PF05662">
    <property type="entry name" value="YadA_stalk"/>
    <property type="match status" value="4"/>
</dbReference>
<evidence type="ECO:0000256" key="9">
    <source>
        <dbReference type="ARBA" id="ARBA00023136"/>
    </source>
</evidence>
<feature type="domain" description="Trimeric autotransporter adhesin YadA-like stalk" evidence="13">
    <location>
        <begin position="2537"/>
        <end position="2573"/>
    </location>
</feature>
<evidence type="ECO:0000256" key="8">
    <source>
        <dbReference type="ARBA" id="ARBA00022927"/>
    </source>
</evidence>
<evidence type="ECO:0000256" key="3">
    <source>
        <dbReference type="ARBA" id="ARBA00005848"/>
    </source>
</evidence>
<dbReference type="Gene3D" id="3.90.1780.10">
    <property type="entry name" value="Trimeric adhesin"/>
    <property type="match status" value="13"/>
</dbReference>
<keyword evidence="7" id="KW-0732">Signal</keyword>
<reference evidence="14 15" key="1">
    <citation type="submission" date="2018-06" db="EMBL/GenBank/DDBJ databases">
        <authorList>
            <consortium name="Pathogen Informatics"/>
            <person name="Doyle S."/>
        </authorList>
    </citation>
    <scope>NUCLEOTIDE SEQUENCE [LARGE SCALE GENOMIC DNA]</scope>
    <source>
        <strain evidence="14 15">NCTC10295</strain>
    </source>
</reference>
<dbReference type="GO" id="GO:0009986">
    <property type="term" value="C:cell surface"/>
    <property type="evidence" value="ECO:0007669"/>
    <property type="project" value="UniProtKB-SubCell"/>
</dbReference>
<feature type="domain" description="Trimeric autotransporter adhesin YadA-like head" evidence="12">
    <location>
        <begin position="118"/>
        <end position="140"/>
    </location>
</feature>
<evidence type="ECO:0000256" key="4">
    <source>
        <dbReference type="ARBA" id="ARBA00022448"/>
    </source>
</evidence>
<gene>
    <name evidence="14" type="ORF">NCTC10295_01285</name>
</gene>
<keyword evidence="15" id="KW-1185">Reference proteome</keyword>
<dbReference type="InterPro" id="IPR005594">
    <property type="entry name" value="YadA_C"/>
</dbReference>
<dbReference type="Proteomes" id="UP000254651">
    <property type="component" value="Unassembled WGS sequence"/>
</dbReference>
<evidence type="ECO:0000313" key="15">
    <source>
        <dbReference type="Proteomes" id="UP000254651"/>
    </source>
</evidence>
<feature type="domain" description="Trimeric autotransporter adhesin YadA-like stalk" evidence="13">
    <location>
        <begin position="334"/>
        <end position="376"/>
    </location>
</feature>
<feature type="domain" description="Trimeric autotransporter adhesin YadA-like stalk" evidence="13">
    <location>
        <begin position="658"/>
        <end position="701"/>
    </location>
</feature>
<proteinExistence type="inferred from homology"/>
<dbReference type="Gene3D" id="2.20.70.140">
    <property type="match status" value="1"/>
</dbReference>
<evidence type="ECO:0000256" key="1">
    <source>
        <dbReference type="ARBA" id="ARBA00004241"/>
    </source>
</evidence>
<dbReference type="GO" id="GO:0009279">
    <property type="term" value="C:cell outer membrane"/>
    <property type="evidence" value="ECO:0007669"/>
    <property type="project" value="UniProtKB-SubCell"/>
</dbReference>
<dbReference type="Pfam" id="PF05658">
    <property type="entry name" value="YadA_head"/>
    <property type="match status" value="8"/>
</dbReference>
<dbReference type="InterPro" id="IPR045584">
    <property type="entry name" value="Pilin-like"/>
</dbReference>
<feature type="domain" description="Trimeric autotransporter adhesin YadA-like head" evidence="12">
    <location>
        <begin position="198"/>
        <end position="222"/>
    </location>
</feature>
<dbReference type="Gene3D" id="6.10.250.2120">
    <property type="match status" value="1"/>
</dbReference>
<dbReference type="CDD" id="cd12820">
    <property type="entry name" value="LbR_YadA-like"/>
    <property type="match status" value="2"/>
</dbReference>
<comment type="subcellular location">
    <subcellularLocation>
        <location evidence="2">Cell outer membrane</location>
    </subcellularLocation>
    <subcellularLocation>
        <location evidence="1">Cell surface</location>
    </subcellularLocation>
</comment>
<name>A0A378UJ49_BERDE</name>
<evidence type="ECO:0000256" key="10">
    <source>
        <dbReference type="ARBA" id="ARBA00023237"/>
    </source>
</evidence>
<evidence type="ECO:0000259" key="11">
    <source>
        <dbReference type="Pfam" id="PF03895"/>
    </source>
</evidence>
<dbReference type="Gene3D" id="3.30.1300.30">
    <property type="entry name" value="GSPII I/J protein-like"/>
    <property type="match status" value="1"/>
</dbReference>
<keyword evidence="6" id="KW-0812">Transmembrane</keyword>
<evidence type="ECO:0000256" key="7">
    <source>
        <dbReference type="ARBA" id="ARBA00022729"/>
    </source>
</evidence>